<dbReference type="SMART" id="SM00367">
    <property type="entry name" value="LRR_CC"/>
    <property type="match status" value="4"/>
</dbReference>
<evidence type="ECO:0000259" key="1">
    <source>
        <dbReference type="Pfam" id="PF25372"/>
    </source>
</evidence>
<dbReference type="AlphaFoldDB" id="A0A0S4IRL5"/>
<reference evidence="3" key="1">
    <citation type="submission" date="2015-09" db="EMBL/GenBank/DDBJ databases">
        <authorList>
            <consortium name="Pathogen Informatics"/>
        </authorList>
    </citation>
    <scope>NUCLEOTIDE SEQUENCE [LARGE SCALE GENOMIC DNA]</scope>
    <source>
        <strain evidence="3">Lake Konstanz</strain>
    </source>
</reference>
<dbReference type="GO" id="GO:0016301">
    <property type="term" value="F:kinase activity"/>
    <property type="evidence" value="ECO:0007669"/>
    <property type="project" value="UniProtKB-KW"/>
</dbReference>
<dbReference type="InterPro" id="IPR032675">
    <property type="entry name" value="LRR_dom_sf"/>
</dbReference>
<dbReference type="GO" id="GO:0031146">
    <property type="term" value="P:SCF-dependent proteasomal ubiquitin-dependent protein catabolic process"/>
    <property type="evidence" value="ECO:0007669"/>
    <property type="project" value="TreeGrafter"/>
</dbReference>
<protein>
    <submittedName>
        <fullName evidence="2">Receptor-type protein kinase, putative</fullName>
    </submittedName>
</protein>
<gene>
    <name evidence="2" type="ORF">BSAL_69930</name>
</gene>
<dbReference type="EMBL" id="CYKH01000501">
    <property type="protein sequence ID" value="CUG02818.1"/>
    <property type="molecule type" value="Genomic_DNA"/>
</dbReference>
<feature type="domain" description="F-box/LRR-repeat protein 15-like leucin rich repeat" evidence="1">
    <location>
        <begin position="77"/>
        <end position="152"/>
    </location>
</feature>
<evidence type="ECO:0000313" key="3">
    <source>
        <dbReference type="Proteomes" id="UP000051952"/>
    </source>
</evidence>
<dbReference type="Proteomes" id="UP000051952">
    <property type="component" value="Unassembled WGS sequence"/>
</dbReference>
<name>A0A0S4IRL5_BODSA</name>
<evidence type="ECO:0000313" key="2">
    <source>
        <dbReference type="EMBL" id="CUG02818.1"/>
    </source>
</evidence>
<dbReference type="InterPro" id="IPR006553">
    <property type="entry name" value="Leu-rich_rpt_Cys-con_subtyp"/>
</dbReference>
<dbReference type="GO" id="GO:0019005">
    <property type="term" value="C:SCF ubiquitin ligase complex"/>
    <property type="evidence" value="ECO:0007669"/>
    <property type="project" value="TreeGrafter"/>
</dbReference>
<sequence>MTLQNIHRPCKAKPFPAGIRQRTHFLLQLRHLNLSGCGNISDNGLAHVMSVACVGLEDSAAASHLRLAGNNGINCVASACHQLLSLDLHDCYDVTDSGLSYIALLPQLRILNLSSCQNISDEGVVHLAPLQRNLRELNLNKCWRITDIGLASVGVLDQLQHLLLSRCSITDAGIGCHAPEASCETVSLRLRSNHRFWFCGSRCTFPDH</sequence>
<dbReference type="OrthoDB" id="245104at2759"/>
<dbReference type="Gene3D" id="3.80.10.10">
    <property type="entry name" value="Ribonuclease Inhibitor"/>
    <property type="match status" value="1"/>
</dbReference>
<keyword evidence="2" id="KW-0675">Receptor</keyword>
<keyword evidence="2" id="KW-0418">Kinase</keyword>
<dbReference type="Pfam" id="PF25372">
    <property type="entry name" value="DUF7885"/>
    <property type="match status" value="1"/>
</dbReference>
<dbReference type="SUPFAM" id="SSF52047">
    <property type="entry name" value="RNI-like"/>
    <property type="match status" value="1"/>
</dbReference>
<dbReference type="InterPro" id="IPR057207">
    <property type="entry name" value="FBXL15_LRR"/>
</dbReference>
<organism evidence="2 3">
    <name type="scientific">Bodo saltans</name>
    <name type="common">Flagellated protozoan</name>
    <dbReference type="NCBI Taxonomy" id="75058"/>
    <lineage>
        <taxon>Eukaryota</taxon>
        <taxon>Discoba</taxon>
        <taxon>Euglenozoa</taxon>
        <taxon>Kinetoplastea</taxon>
        <taxon>Metakinetoplastina</taxon>
        <taxon>Eubodonida</taxon>
        <taxon>Bodonidae</taxon>
        <taxon>Bodo</taxon>
    </lineage>
</organism>
<keyword evidence="3" id="KW-1185">Reference proteome</keyword>
<dbReference type="PANTHER" id="PTHR13318:SF190">
    <property type="entry name" value="PARTNER OF PAIRED, ISOFORM B"/>
    <property type="match status" value="1"/>
</dbReference>
<dbReference type="InterPro" id="IPR001611">
    <property type="entry name" value="Leu-rich_rpt"/>
</dbReference>
<keyword evidence="2" id="KW-0808">Transferase</keyword>
<dbReference type="PANTHER" id="PTHR13318">
    <property type="entry name" value="PARTNER OF PAIRED, ISOFORM B-RELATED"/>
    <property type="match status" value="1"/>
</dbReference>
<proteinExistence type="predicted"/>
<dbReference type="Pfam" id="PF13516">
    <property type="entry name" value="LRR_6"/>
    <property type="match status" value="1"/>
</dbReference>
<accession>A0A0S4IRL5</accession>
<dbReference type="VEuPathDB" id="TriTrypDB:BSAL_69930"/>